<keyword evidence="1" id="KW-0472">Membrane</keyword>
<name>A0AAP2DFI7_9BACT</name>
<dbReference type="Proteomes" id="UP001319180">
    <property type="component" value="Unassembled WGS sequence"/>
</dbReference>
<organism evidence="2 3">
    <name type="scientific">Dawidia soli</name>
    <dbReference type="NCBI Taxonomy" id="2782352"/>
    <lineage>
        <taxon>Bacteria</taxon>
        <taxon>Pseudomonadati</taxon>
        <taxon>Bacteroidota</taxon>
        <taxon>Cytophagia</taxon>
        <taxon>Cytophagales</taxon>
        <taxon>Chryseotaleaceae</taxon>
        <taxon>Dawidia</taxon>
    </lineage>
</organism>
<evidence type="ECO:0000313" key="2">
    <source>
        <dbReference type="EMBL" id="MBT1690332.1"/>
    </source>
</evidence>
<dbReference type="AlphaFoldDB" id="A0AAP2DFI7"/>
<feature type="transmembrane region" description="Helical" evidence="1">
    <location>
        <begin position="36"/>
        <end position="54"/>
    </location>
</feature>
<evidence type="ECO:0000313" key="3">
    <source>
        <dbReference type="Proteomes" id="UP001319180"/>
    </source>
</evidence>
<gene>
    <name evidence="2" type="ORF">KK078_27445</name>
</gene>
<accession>A0AAP2DFI7</accession>
<keyword evidence="3" id="KW-1185">Reference proteome</keyword>
<sequence length="55" mass="6096">MKTKECPSCAMDIDERAKVCPVCQYEFAGTSSGMRIAVILLAVLLLLLSLFSWWG</sequence>
<keyword evidence="1" id="KW-1133">Transmembrane helix</keyword>
<dbReference type="RefSeq" id="WP_254093550.1">
    <property type="nucleotide sequence ID" value="NZ_JAHESC010000062.1"/>
</dbReference>
<reference evidence="2 3" key="1">
    <citation type="submission" date="2021-05" db="EMBL/GenBank/DDBJ databases">
        <title>A Polyphasic approach of four new species of the genus Ohtaekwangia: Ohtaekwangia histidinii sp. nov., Ohtaekwangia cretensis sp. nov., Ohtaekwangia indiensis sp. nov., Ohtaekwangia reichenbachii sp. nov. from diverse environment.</title>
        <authorList>
            <person name="Octaviana S."/>
        </authorList>
    </citation>
    <scope>NUCLEOTIDE SEQUENCE [LARGE SCALE GENOMIC DNA]</scope>
    <source>
        <strain evidence="2 3">PWU37</strain>
    </source>
</reference>
<comment type="caution">
    <text evidence="2">The sequence shown here is derived from an EMBL/GenBank/DDBJ whole genome shotgun (WGS) entry which is preliminary data.</text>
</comment>
<proteinExistence type="predicted"/>
<evidence type="ECO:0000256" key="1">
    <source>
        <dbReference type="SAM" id="Phobius"/>
    </source>
</evidence>
<dbReference type="EMBL" id="JAHESC010000062">
    <property type="protein sequence ID" value="MBT1690332.1"/>
    <property type="molecule type" value="Genomic_DNA"/>
</dbReference>
<protein>
    <submittedName>
        <fullName evidence="2">Uncharacterized protein</fullName>
    </submittedName>
</protein>
<keyword evidence="1" id="KW-0812">Transmembrane</keyword>